<dbReference type="PANTHER" id="PTHR47619:SF1">
    <property type="entry name" value="EXODEOXYRIBONUCLEASE WALJ"/>
    <property type="match status" value="1"/>
</dbReference>
<protein>
    <submittedName>
        <fullName evidence="2">Beta-lactamase</fullName>
    </submittedName>
</protein>
<reference evidence="2 3" key="1">
    <citation type="journal article" date="2015" name="Int. J. Syst. Evol. Microbiol.">
        <title>Methanoculleus taiwanensis sp. nov., a methanogen isolated from deep marine sediment at the deformation front area near Taiwan.</title>
        <authorList>
            <person name="Weng C.Y."/>
            <person name="Chen S.C."/>
            <person name="Lai M.C."/>
            <person name="Wu S.Y."/>
            <person name="Lin S."/>
            <person name="Yang T.F."/>
            <person name="Chen P.C."/>
        </authorList>
    </citation>
    <scope>NUCLEOTIDE SEQUENCE [LARGE SCALE GENOMIC DNA]</scope>
    <source>
        <strain evidence="2 3">CYW4</strain>
    </source>
</reference>
<comment type="caution">
    <text evidence="2">The sequence shown here is derived from an EMBL/GenBank/DDBJ whole genome shotgun (WGS) entry which is preliminary data.</text>
</comment>
<dbReference type="EMBL" id="LHQS01000001">
    <property type="protein sequence ID" value="RXE57487.1"/>
    <property type="molecule type" value="Genomic_DNA"/>
</dbReference>
<dbReference type="SUPFAM" id="SSF56281">
    <property type="entry name" value="Metallo-hydrolase/oxidoreductase"/>
    <property type="match status" value="1"/>
</dbReference>
<accession>A0A498H536</accession>
<evidence type="ECO:0000259" key="1">
    <source>
        <dbReference type="SMART" id="SM00849"/>
    </source>
</evidence>
<evidence type="ECO:0000313" key="2">
    <source>
        <dbReference type="EMBL" id="RXE57487.1"/>
    </source>
</evidence>
<dbReference type="InterPro" id="IPR001279">
    <property type="entry name" value="Metallo-B-lactamas"/>
</dbReference>
<keyword evidence="3" id="KW-1185">Reference proteome</keyword>
<proteinExistence type="predicted"/>
<dbReference type="InterPro" id="IPR052533">
    <property type="entry name" value="WalJ/YycJ-like"/>
</dbReference>
<dbReference type="Pfam" id="PF12706">
    <property type="entry name" value="Lactamase_B_2"/>
    <property type="match status" value="1"/>
</dbReference>
<dbReference type="SMART" id="SM00849">
    <property type="entry name" value="Lactamase_B"/>
    <property type="match status" value="1"/>
</dbReference>
<dbReference type="CDD" id="cd07733">
    <property type="entry name" value="YycJ-like_MBL-fold"/>
    <property type="match status" value="1"/>
</dbReference>
<dbReference type="AlphaFoldDB" id="A0A498H536"/>
<name>A0A498H536_9EURY</name>
<feature type="domain" description="Metallo-beta-lactamase" evidence="1">
    <location>
        <begin position="11"/>
        <end position="167"/>
    </location>
</feature>
<dbReference type="InterPro" id="IPR036866">
    <property type="entry name" value="RibonucZ/Hydroxyglut_hydro"/>
</dbReference>
<evidence type="ECO:0000313" key="3">
    <source>
        <dbReference type="Proteomes" id="UP000290932"/>
    </source>
</evidence>
<dbReference type="InterPro" id="IPR058121">
    <property type="entry name" value="WalJ/YycJ"/>
</dbReference>
<dbReference type="PANTHER" id="PTHR47619">
    <property type="entry name" value="METALLO-HYDROLASE YYCJ-RELATED"/>
    <property type="match status" value="1"/>
</dbReference>
<dbReference type="Gene3D" id="3.60.15.10">
    <property type="entry name" value="Ribonuclease Z/Hydroxyacylglutathione hydrolase-like"/>
    <property type="match status" value="1"/>
</dbReference>
<gene>
    <name evidence="2" type="ORF">ABH15_04550</name>
</gene>
<dbReference type="OrthoDB" id="53037at2157"/>
<organism evidence="2 3">
    <name type="scientific">Methanoculleus taiwanensis</name>
    <dbReference type="NCBI Taxonomy" id="1550565"/>
    <lineage>
        <taxon>Archaea</taxon>
        <taxon>Methanobacteriati</taxon>
        <taxon>Methanobacteriota</taxon>
        <taxon>Stenosarchaea group</taxon>
        <taxon>Methanomicrobia</taxon>
        <taxon>Methanomicrobiales</taxon>
        <taxon>Methanomicrobiaceae</taxon>
        <taxon>Methanoculleus</taxon>
    </lineage>
</organism>
<dbReference type="Proteomes" id="UP000290932">
    <property type="component" value="Unassembled WGS sequence"/>
</dbReference>
<sequence>MELTILASGSKGNSAYLNGESGALLIDAGLSARELLRRLGRAGGDEKRIEAILLTHEHSDHLRGADVLARKLGVPVIATEGTLAAFFNKFGDRGCVKAERCVTGESFSLGDFTIEPFAISHDAREPCGYCIGEQDLRIGCCTDTGIVTDGMMERLAACDAVLLESNHCPEMLENGPYPVYLKQRIRSKRGHLSNSAASLCLRTMAGRVDSVLLAHLSEVNNTHEKALSTALNGLGLYADRMQISVAPQHPWDDNPAGCGLRL</sequence>
<dbReference type="RefSeq" id="WP_128693160.1">
    <property type="nucleotide sequence ID" value="NZ_LHQS01000001.1"/>
</dbReference>